<dbReference type="PROSITE" id="PS50821">
    <property type="entry name" value="PAZ"/>
    <property type="match status" value="1"/>
</dbReference>
<evidence type="ECO:0000256" key="1">
    <source>
        <dbReference type="ARBA" id="ARBA00005560"/>
    </source>
</evidence>
<dbReference type="OrthoDB" id="2127950at2759"/>
<dbReference type="Pfam" id="PF00352">
    <property type="entry name" value="TBP"/>
    <property type="match status" value="2"/>
</dbReference>
<evidence type="ECO:0000256" key="4">
    <source>
        <dbReference type="SAM" id="MobiDB-lite"/>
    </source>
</evidence>
<evidence type="ECO:0000313" key="7">
    <source>
        <dbReference type="Proteomes" id="UP000580250"/>
    </source>
</evidence>
<evidence type="ECO:0000256" key="2">
    <source>
        <dbReference type="ARBA" id="ARBA00023125"/>
    </source>
</evidence>
<evidence type="ECO:0000259" key="5">
    <source>
        <dbReference type="PROSITE" id="PS50821"/>
    </source>
</evidence>
<proteinExistence type="inferred from homology"/>
<dbReference type="InterPro" id="IPR000814">
    <property type="entry name" value="TBP"/>
</dbReference>
<dbReference type="InterPro" id="IPR012295">
    <property type="entry name" value="TBP_dom_sf"/>
</dbReference>
<dbReference type="SUPFAM" id="SSF101690">
    <property type="entry name" value="PAZ domain"/>
    <property type="match status" value="1"/>
</dbReference>
<sequence>MEFLSLMTWGVEDGVPFIPEPAQPEPELVIADEEPEQPTPAHGEEMIKEEESEQKPPTPAFGVPVEVKIKEEKEEEDIDEAMLDMSEKLLRITIDEPLDWTVENPFREPTPPPPPESVPLIEYLCNLKNCSLKELHVLFHNLEERREIINHLRHNVELRTVHLKPCCKNFIVHCNDLTVRSASVVHAMGGYLSITVRGYYYIKHKVKLEHPYLPCIIEFGGGRHRSYYPLEVISVTDNKMKKLNIMKIENCTAVFKLLPRKLRFSHEDFIQLARFGLTTEYNPKRFHSLIMRLRLKENRTTAALIFESSKVVLTGVPTPELARKLAWKVTKRILSSNKAARNDNSSIRPRNLRVTNIVGVYCHPQRLAIEQLYTQLRNNNNNNFRQVFYDPTIFPALRFKLKEASCLCYISGRVILTGIKTQEQMKDIFENLLLPLFEKYTR</sequence>
<dbReference type="GO" id="GO:0003677">
    <property type="term" value="F:DNA binding"/>
    <property type="evidence" value="ECO:0007669"/>
    <property type="project" value="UniProtKB-KW"/>
</dbReference>
<dbReference type="InterPro" id="IPR036085">
    <property type="entry name" value="PAZ_dom_sf"/>
</dbReference>
<dbReference type="SUPFAM" id="SSF55945">
    <property type="entry name" value="TATA-box binding protein-like"/>
    <property type="match status" value="2"/>
</dbReference>
<protein>
    <recommendedName>
        <fullName evidence="5">PAZ domain-containing protein</fullName>
    </recommendedName>
</protein>
<organism evidence="6 7">
    <name type="scientific">Meloidogyne enterolobii</name>
    <name type="common">Root-knot nematode worm</name>
    <name type="synonym">Meloidogyne mayaguensis</name>
    <dbReference type="NCBI Taxonomy" id="390850"/>
    <lineage>
        <taxon>Eukaryota</taxon>
        <taxon>Metazoa</taxon>
        <taxon>Ecdysozoa</taxon>
        <taxon>Nematoda</taxon>
        <taxon>Chromadorea</taxon>
        <taxon>Rhabditida</taxon>
        <taxon>Tylenchina</taxon>
        <taxon>Tylenchomorpha</taxon>
        <taxon>Tylenchoidea</taxon>
        <taxon>Meloidogynidae</taxon>
        <taxon>Meloidogyninae</taxon>
        <taxon>Meloidogyne</taxon>
    </lineage>
</organism>
<accession>A0A6V7V8M1</accession>
<gene>
    <name evidence="6" type="ORF">MENT_LOCUS22785</name>
</gene>
<feature type="region of interest" description="Disordered" evidence="4">
    <location>
        <begin position="29"/>
        <end position="63"/>
    </location>
</feature>
<dbReference type="Proteomes" id="UP000580250">
    <property type="component" value="Unassembled WGS sequence"/>
</dbReference>
<dbReference type="AlphaFoldDB" id="A0A6V7V8M1"/>
<comment type="similarity">
    <text evidence="1">Belongs to the TBP family.</text>
</comment>
<keyword evidence="2" id="KW-0238">DNA-binding</keyword>
<dbReference type="Gene3D" id="2.170.260.10">
    <property type="entry name" value="paz domain"/>
    <property type="match status" value="1"/>
</dbReference>
<dbReference type="GO" id="GO:0003723">
    <property type="term" value="F:RNA binding"/>
    <property type="evidence" value="ECO:0007669"/>
    <property type="project" value="InterPro"/>
</dbReference>
<reference evidence="6 7" key="1">
    <citation type="submission" date="2020-08" db="EMBL/GenBank/DDBJ databases">
        <authorList>
            <person name="Koutsovoulos G."/>
            <person name="Danchin GJ E."/>
        </authorList>
    </citation>
    <scope>NUCLEOTIDE SEQUENCE [LARGE SCALE GENOMIC DNA]</scope>
</reference>
<dbReference type="GO" id="GO:0006352">
    <property type="term" value="P:DNA-templated transcription initiation"/>
    <property type="evidence" value="ECO:0007669"/>
    <property type="project" value="InterPro"/>
</dbReference>
<name>A0A6V7V8M1_MELEN</name>
<comment type="caution">
    <text evidence="6">The sequence shown here is derived from an EMBL/GenBank/DDBJ whole genome shotgun (WGS) entry which is preliminary data.</text>
</comment>
<dbReference type="InterPro" id="IPR003100">
    <property type="entry name" value="PAZ_dom"/>
</dbReference>
<evidence type="ECO:0000256" key="3">
    <source>
        <dbReference type="ARBA" id="ARBA00023163"/>
    </source>
</evidence>
<feature type="domain" description="PAZ" evidence="5">
    <location>
        <begin position="119"/>
        <end position="237"/>
    </location>
</feature>
<keyword evidence="3" id="KW-0804">Transcription</keyword>
<dbReference type="EMBL" id="CAJEWN010000182">
    <property type="protein sequence ID" value="CAD2171323.1"/>
    <property type="molecule type" value="Genomic_DNA"/>
</dbReference>
<dbReference type="PANTHER" id="PTHR10126">
    <property type="entry name" value="TATA-BOX BINDING PROTEIN"/>
    <property type="match status" value="1"/>
</dbReference>
<dbReference type="Gene3D" id="3.30.310.10">
    <property type="entry name" value="TATA-Binding Protein"/>
    <property type="match status" value="2"/>
</dbReference>
<evidence type="ECO:0000313" key="6">
    <source>
        <dbReference type="EMBL" id="CAD2171323.1"/>
    </source>
</evidence>